<evidence type="ECO:0000313" key="1">
    <source>
        <dbReference type="EMBL" id="KAA6330481.1"/>
    </source>
</evidence>
<proteinExistence type="predicted"/>
<accession>A0A5J4RC01</accession>
<comment type="caution">
    <text evidence="1">The sequence shown here is derived from an EMBL/GenBank/DDBJ whole genome shotgun (WGS) entry which is preliminary data.</text>
</comment>
<name>A0A5J4RC01_9EUKA</name>
<protein>
    <submittedName>
        <fullName evidence="1">Uncharacterized protein</fullName>
    </submittedName>
</protein>
<dbReference type="Proteomes" id="UP000324800">
    <property type="component" value="Unassembled WGS sequence"/>
</dbReference>
<dbReference type="EMBL" id="SNRW01042827">
    <property type="protein sequence ID" value="KAA6330481.1"/>
    <property type="molecule type" value="Genomic_DNA"/>
</dbReference>
<dbReference type="AlphaFoldDB" id="A0A5J4RC01"/>
<feature type="non-terminal residue" evidence="1">
    <location>
        <position position="261"/>
    </location>
</feature>
<evidence type="ECO:0000313" key="2">
    <source>
        <dbReference type="Proteomes" id="UP000324800"/>
    </source>
</evidence>
<feature type="non-terminal residue" evidence="1">
    <location>
        <position position="1"/>
    </location>
</feature>
<reference evidence="1 2" key="1">
    <citation type="submission" date="2019-03" db="EMBL/GenBank/DDBJ databases">
        <title>Single cell metagenomics reveals metabolic interactions within the superorganism composed of flagellate Streblomastix strix and complex community of Bacteroidetes bacteria on its surface.</title>
        <authorList>
            <person name="Treitli S.C."/>
            <person name="Kolisko M."/>
            <person name="Husnik F."/>
            <person name="Keeling P."/>
            <person name="Hampl V."/>
        </authorList>
    </citation>
    <scope>NUCLEOTIDE SEQUENCE [LARGE SCALE GENOMIC DNA]</scope>
    <source>
        <strain evidence="1">ST1C</strain>
    </source>
</reference>
<gene>
    <name evidence="1" type="ORF">EZS28_053494</name>
</gene>
<organism evidence="1 2">
    <name type="scientific">Streblomastix strix</name>
    <dbReference type="NCBI Taxonomy" id="222440"/>
    <lineage>
        <taxon>Eukaryota</taxon>
        <taxon>Metamonada</taxon>
        <taxon>Preaxostyla</taxon>
        <taxon>Oxymonadida</taxon>
        <taxon>Streblomastigidae</taxon>
        <taxon>Streblomastix</taxon>
    </lineage>
</organism>
<sequence>VQMKDGVLASVDLSYDEGKGILTFTASGLDEKNKVDVRKISKKFNVTNTDKLVLVSYDKDKKEFELTYKRLNNTTYVESVNVEGLDEWKTFNLESNPIVLEKRVVKGSPDELSAILKISDSSDNILKKGDSTGALFVHGVASNIKAQSGLNVQEELDGIKQSEDVKLLEAKAYADSAVKVEKKRAKEVEGVIANNLSNEITRSTNKDNELTAFIDTINGSVETTGSIKKSFAEAKAYINSEVGKLVDADIEINNKITIITG</sequence>